<dbReference type="InterPro" id="IPR000719">
    <property type="entry name" value="Prot_kinase_dom"/>
</dbReference>
<dbReference type="InterPro" id="IPR008271">
    <property type="entry name" value="Ser/Thr_kinase_AS"/>
</dbReference>
<dbReference type="Pfam" id="PF00069">
    <property type="entry name" value="Pkinase"/>
    <property type="match status" value="1"/>
</dbReference>
<dbReference type="Gene3D" id="1.10.510.10">
    <property type="entry name" value="Transferase(Phosphotransferase) domain 1"/>
    <property type="match status" value="1"/>
</dbReference>
<dbReference type="PROSITE" id="PS00107">
    <property type="entry name" value="PROTEIN_KINASE_ATP"/>
    <property type="match status" value="1"/>
</dbReference>
<evidence type="ECO:0000256" key="2">
    <source>
        <dbReference type="ARBA" id="ARBA00022741"/>
    </source>
</evidence>
<evidence type="ECO:0000256" key="5">
    <source>
        <dbReference type="PROSITE-ProRule" id="PRU10141"/>
    </source>
</evidence>
<feature type="domain" description="Protein kinase" evidence="7">
    <location>
        <begin position="16"/>
        <end position="274"/>
    </location>
</feature>
<keyword evidence="4 5" id="KW-0067">ATP-binding</keyword>
<dbReference type="SUPFAM" id="SSF56112">
    <property type="entry name" value="Protein kinase-like (PK-like)"/>
    <property type="match status" value="1"/>
</dbReference>
<dbReference type="Gene3D" id="3.30.200.20">
    <property type="entry name" value="Phosphorylase Kinase, domain 1"/>
    <property type="match status" value="1"/>
</dbReference>
<keyword evidence="3" id="KW-0418">Kinase</keyword>
<feature type="binding site" evidence="5">
    <location>
        <position position="44"/>
    </location>
    <ligand>
        <name>ATP</name>
        <dbReference type="ChEBI" id="CHEBI:30616"/>
    </ligand>
</feature>
<dbReference type="PANTHER" id="PTHR43289">
    <property type="entry name" value="MITOGEN-ACTIVATED PROTEIN KINASE KINASE KINASE 20-RELATED"/>
    <property type="match status" value="1"/>
</dbReference>
<keyword evidence="1" id="KW-0808">Transferase</keyword>
<dbReference type="PROSITE" id="PS50011">
    <property type="entry name" value="PROTEIN_KINASE_DOM"/>
    <property type="match status" value="1"/>
</dbReference>
<gene>
    <name evidence="8" type="ORF">Ahu01nite_073680</name>
</gene>
<evidence type="ECO:0000313" key="9">
    <source>
        <dbReference type="Proteomes" id="UP000603200"/>
    </source>
</evidence>
<organism evidence="8 9">
    <name type="scientific">Winogradskya humida</name>
    <dbReference type="NCBI Taxonomy" id="113566"/>
    <lineage>
        <taxon>Bacteria</taxon>
        <taxon>Bacillati</taxon>
        <taxon>Actinomycetota</taxon>
        <taxon>Actinomycetes</taxon>
        <taxon>Micromonosporales</taxon>
        <taxon>Micromonosporaceae</taxon>
        <taxon>Winogradskya</taxon>
    </lineage>
</organism>
<feature type="compositionally biased region" description="Low complexity" evidence="6">
    <location>
        <begin position="512"/>
        <end position="530"/>
    </location>
</feature>
<evidence type="ECO:0000256" key="3">
    <source>
        <dbReference type="ARBA" id="ARBA00022777"/>
    </source>
</evidence>
<name>A0ABQ4A0A3_9ACTN</name>
<protein>
    <recommendedName>
        <fullName evidence="7">Protein kinase domain-containing protein</fullName>
    </recommendedName>
</protein>
<proteinExistence type="predicted"/>
<keyword evidence="9" id="KW-1185">Reference proteome</keyword>
<feature type="region of interest" description="Disordered" evidence="6">
    <location>
        <begin position="508"/>
        <end position="532"/>
    </location>
</feature>
<reference evidence="8 9" key="1">
    <citation type="submission" date="2021-01" db="EMBL/GenBank/DDBJ databases">
        <title>Whole genome shotgun sequence of Actinoplanes humidus NBRC 14915.</title>
        <authorList>
            <person name="Komaki H."/>
            <person name="Tamura T."/>
        </authorList>
    </citation>
    <scope>NUCLEOTIDE SEQUENCE [LARGE SCALE GENOMIC DNA]</scope>
    <source>
        <strain evidence="8 9">NBRC 14915</strain>
    </source>
</reference>
<comment type="caution">
    <text evidence="8">The sequence shown here is derived from an EMBL/GenBank/DDBJ whole genome shotgun (WGS) entry which is preliminary data.</text>
</comment>
<dbReference type="PANTHER" id="PTHR43289:SF34">
    <property type="entry name" value="SERINE_THREONINE-PROTEIN KINASE YBDM-RELATED"/>
    <property type="match status" value="1"/>
</dbReference>
<evidence type="ECO:0000259" key="7">
    <source>
        <dbReference type="PROSITE" id="PS50011"/>
    </source>
</evidence>
<dbReference type="EMBL" id="BOMN01000106">
    <property type="protein sequence ID" value="GIE24266.1"/>
    <property type="molecule type" value="Genomic_DNA"/>
</dbReference>
<dbReference type="PROSITE" id="PS00108">
    <property type="entry name" value="PROTEIN_KINASE_ST"/>
    <property type="match status" value="1"/>
</dbReference>
<evidence type="ECO:0000313" key="8">
    <source>
        <dbReference type="EMBL" id="GIE24266.1"/>
    </source>
</evidence>
<dbReference type="CDD" id="cd14014">
    <property type="entry name" value="STKc_PknB_like"/>
    <property type="match status" value="1"/>
</dbReference>
<sequence>MSKPLRPGDPTRLGRYDLVGRLGQGGMGTVFLGRAQDGSAVAIKMVRPEFADDPEFRGRFRSEVNRAKQVPPFSTAEVLDADPDHDPPYLVVEYVDGPSLQAVISQKGPLTGSALHGVAVGIATALTAIHGAGVIHRDLKPGNVLIAMGGIKVIDFGIARAFEATSAHTRTDQMVGTVAYMAPERLDPEFGRDLTSAADVFAWGVVVTYAASGHTPFAADSAAGTAVRILTRPPDTADVPEPLRDLVERALAKHPEERPTARELLDALLGSQTLAVRQVAAVVPPPDDTAGTAHPVPRPPADAVPQPSGKDGTARPHRWRRAALATAVAVALVIGGVLGLHRANSGGGETQATSTDPASTILAGERAFSIQLDTGNRYFMLDTGGAELEVSDGTGSRSQFVLEPVGVDYLIRSLANEGRAGADICLGVKITPGENVRPVVGTGCTPTKGTLFSITPTGANDTKGRPAYRIGNEYGWLKWDADAKRSEVTEVGEATYADSYSLIDRGELPDVPASTAPTTTAPTSAAPATSGPKLVNSDLSGLEGLAIDFGVPVVIVTSGDAGAEYHLDGHPDGTVDFSGTAVTETTRMTITAAKVRKRTDDNQNHVVIASATGTKLCVTDKTNLVLRMEPCRAGDTTQSWKMSPAGDSGLFELTGPHTAVKVDQGKITDDGYAALSTIAVKS</sequence>
<evidence type="ECO:0000256" key="6">
    <source>
        <dbReference type="SAM" id="MobiDB-lite"/>
    </source>
</evidence>
<dbReference type="InterPro" id="IPR017441">
    <property type="entry name" value="Protein_kinase_ATP_BS"/>
</dbReference>
<feature type="region of interest" description="Disordered" evidence="6">
    <location>
        <begin position="284"/>
        <end position="316"/>
    </location>
</feature>
<evidence type="ECO:0000256" key="4">
    <source>
        <dbReference type="ARBA" id="ARBA00022840"/>
    </source>
</evidence>
<evidence type="ECO:0000256" key="1">
    <source>
        <dbReference type="ARBA" id="ARBA00022679"/>
    </source>
</evidence>
<keyword evidence="2 5" id="KW-0547">Nucleotide-binding</keyword>
<dbReference type="Proteomes" id="UP000603200">
    <property type="component" value="Unassembled WGS sequence"/>
</dbReference>
<dbReference type="InterPro" id="IPR011009">
    <property type="entry name" value="Kinase-like_dom_sf"/>
</dbReference>
<accession>A0ABQ4A0A3</accession>
<dbReference type="RefSeq" id="WP_203841289.1">
    <property type="nucleotide sequence ID" value="NZ_BAAATV010000012.1"/>
</dbReference>
<dbReference type="SMART" id="SM00220">
    <property type="entry name" value="S_TKc"/>
    <property type="match status" value="1"/>
</dbReference>